<reference evidence="3" key="1">
    <citation type="journal article" date="2011" name="Proc. Natl. Acad. Sci. U.S.A.">
        <title>Obligate biotrophy features unraveled by the genomic analysis of rust fungi.</title>
        <authorList>
            <person name="Duplessis S."/>
            <person name="Cuomo C.A."/>
            <person name="Lin Y.-C."/>
            <person name="Aerts A."/>
            <person name="Tisserant E."/>
            <person name="Veneault-Fourrey C."/>
            <person name="Joly D.L."/>
            <person name="Hacquard S."/>
            <person name="Amselem J."/>
            <person name="Cantarel B.L."/>
            <person name="Chiu R."/>
            <person name="Coutinho P.M."/>
            <person name="Feau N."/>
            <person name="Field M."/>
            <person name="Frey P."/>
            <person name="Gelhaye E."/>
            <person name="Goldberg J."/>
            <person name="Grabherr M.G."/>
            <person name="Kodira C.D."/>
            <person name="Kohler A."/>
            <person name="Kuees U."/>
            <person name="Lindquist E.A."/>
            <person name="Lucas S.M."/>
            <person name="Mago R."/>
            <person name="Mauceli E."/>
            <person name="Morin E."/>
            <person name="Murat C."/>
            <person name="Pangilinan J.L."/>
            <person name="Park R."/>
            <person name="Pearson M."/>
            <person name="Quesneville H."/>
            <person name="Rouhier N."/>
            <person name="Sakthikumar S."/>
            <person name="Salamov A.A."/>
            <person name="Schmutz J."/>
            <person name="Selles B."/>
            <person name="Shapiro H."/>
            <person name="Tanguay P."/>
            <person name="Tuskan G.A."/>
            <person name="Henrissat B."/>
            <person name="Van de Peer Y."/>
            <person name="Rouze P."/>
            <person name="Ellis J.G."/>
            <person name="Dodds P.N."/>
            <person name="Schein J.E."/>
            <person name="Zhong S."/>
            <person name="Hamelin R.C."/>
            <person name="Grigoriev I.V."/>
            <person name="Szabo L.J."/>
            <person name="Martin F."/>
        </authorList>
    </citation>
    <scope>NUCLEOTIDE SEQUENCE [LARGE SCALE GENOMIC DNA]</scope>
    <source>
        <strain evidence="3">98AG31 / pathotype 3-4-7</strain>
    </source>
</reference>
<proteinExistence type="predicted"/>
<dbReference type="EMBL" id="GL883214">
    <property type="protein sequence ID" value="EGF97589.1"/>
    <property type="molecule type" value="Genomic_DNA"/>
</dbReference>
<dbReference type="VEuPathDB" id="FungiDB:MELLADRAFT_114219"/>
<gene>
    <name evidence="2" type="ORF">MELLADRAFT_114219</name>
</gene>
<feature type="compositionally biased region" description="Basic and acidic residues" evidence="1">
    <location>
        <begin position="15"/>
        <end position="26"/>
    </location>
</feature>
<keyword evidence="3" id="KW-1185">Reference proteome</keyword>
<protein>
    <submittedName>
        <fullName evidence="2">Uncharacterized protein</fullName>
    </submittedName>
</protein>
<dbReference type="KEGG" id="mlr:MELLADRAFT_114219"/>
<accession>F4SCN5</accession>
<dbReference type="Proteomes" id="UP000001072">
    <property type="component" value="Unassembled WGS sequence"/>
</dbReference>
<feature type="region of interest" description="Disordered" evidence="1">
    <location>
        <begin position="13"/>
        <end position="33"/>
    </location>
</feature>
<evidence type="ECO:0000313" key="2">
    <source>
        <dbReference type="EMBL" id="EGF97589.1"/>
    </source>
</evidence>
<dbReference type="AlphaFoldDB" id="F4SCN5"/>
<organism evidence="3">
    <name type="scientific">Melampsora larici-populina (strain 98AG31 / pathotype 3-4-7)</name>
    <name type="common">Poplar leaf rust fungus</name>
    <dbReference type="NCBI Taxonomy" id="747676"/>
    <lineage>
        <taxon>Eukaryota</taxon>
        <taxon>Fungi</taxon>
        <taxon>Dikarya</taxon>
        <taxon>Basidiomycota</taxon>
        <taxon>Pucciniomycotina</taxon>
        <taxon>Pucciniomycetes</taxon>
        <taxon>Pucciniales</taxon>
        <taxon>Melampsoraceae</taxon>
        <taxon>Melampsora</taxon>
    </lineage>
</organism>
<sequence>MTLIRTYFTGFTSDSSDRKQPEHLSPDESAGTTTDLSSQVLYVGAISSGPICPKSFTYKSSNWSPKDKGQSHLVSSAPQLFNATILTLCPLIQSTHPDVLEMSVEISHMFFIALQEVL</sequence>
<name>F4SCN5_MELLP</name>
<dbReference type="GeneID" id="18925260"/>
<evidence type="ECO:0000256" key="1">
    <source>
        <dbReference type="SAM" id="MobiDB-lite"/>
    </source>
</evidence>
<evidence type="ECO:0000313" key="3">
    <source>
        <dbReference type="Proteomes" id="UP000001072"/>
    </source>
</evidence>
<dbReference type="RefSeq" id="XP_007419136.1">
    <property type="nucleotide sequence ID" value="XM_007419074.1"/>
</dbReference>
<dbReference type="InParanoid" id="F4SCN5"/>
<dbReference type="HOGENOM" id="CLU_2073688_0_0_1"/>